<gene>
    <name evidence="6" type="ORF">ACJDU8_25830</name>
</gene>
<evidence type="ECO:0000313" key="6">
    <source>
        <dbReference type="EMBL" id="MFL0198936.1"/>
    </source>
</evidence>
<feature type="domain" description="UvrD-like helicase C-terminal" evidence="5">
    <location>
        <begin position="1"/>
        <end position="100"/>
    </location>
</feature>
<comment type="caution">
    <text evidence="6">The sequence shown here is derived from an EMBL/GenBank/DDBJ whole genome shotgun (WGS) entry which is preliminary data.</text>
</comment>
<proteinExistence type="predicted"/>
<evidence type="ECO:0000256" key="2">
    <source>
        <dbReference type="ARBA" id="ARBA00022801"/>
    </source>
</evidence>
<evidence type="ECO:0000256" key="1">
    <source>
        <dbReference type="ARBA" id="ARBA00022741"/>
    </source>
</evidence>
<evidence type="ECO:0000313" key="7">
    <source>
        <dbReference type="Proteomes" id="UP001623660"/>
    </source>
</evidence>
<keyword evidence="2" id="KW-0378">Hydrolase</keyword>
<sequence length="100" mass="11914">VSNSIKELIEKGKYQYKNIAVLYRTSIESRSLIDNLLKYNIKFKLLDGQYNFYNHFICRDLIAYLKLAVDMCHKDSFIRIVNKPFRYIGKMNIEKVRNNG</sequence>
<name>A0ABW8SW07_9CLOT</name>
<dbReference type="InterPro" id="IPR014017">
    <property type="entry name" value="DNA_helicase_UvrD-like_C"/>
</dbReference>
<evidence type="ECO:0000256" key="3">
    <source>
        <dbReference type="ARBA" id="ARBA00022806"/>
    </source>
</evidence>
<dbReference type="GO" id="GO:0004527">
    <property type="term" value="F:exonuclease activity"/>
    <property type="evidence" value="ECO:0007669"/>
    <property type="project" value="UniProtKB-KW"/>
</dbReference>
<dbReference type="SUPFAM" id="SSF52540">
    <property type="entry name" value="P-loop containing nucleoside triphosphate hydrolases"/>
    <property type="match status" value="1"/>
</dbReference>
<feature type="non-terminal residue" evidence="6">
    <location>
        <position position="100"/>
    </location>
</feature>
<evidence type="ECO:0000259" key="5">
    <source>
        <dbReference type="PROSITE" id="PS51217"/>
    </source>
</evidence>
<keyword evidence="7" id="KW-1185">Reference proteome</keyword>
<keyword evidence="3" id="KW-0347">Helicase</keyword>
<dbReference type="EMBL" id="JBJHZX010000198">
    <property type="protein sequence ID" value="MFL0198936.1"/>
    <property type="molecule type" value="Genomic_DNA"/>
</dbReference>
<evidence type="ECO:0000256" key="4">
    <source>
        <dbReference type="ARBA" id="ARBA00022840"/>
    </source>
</evidence>
<feature type="non-terminal residue" evidence="6">
    <location>
        <position position="1"/>
    </location>
</feature>
<organism evidence="6 7">
    <name type="scientific">Candidatus Clostridium eludens</name>
    <dbReference type="NCBI Taxonomy" id="3381663"/>
    <lineage>
        <taxon>Bacteria</taxon>
        <taxon>Bacillati</taxon>
        <taxon>Bacillota</taxon>
        <taxon>Clostridia</taxon>
        <taxon>Eubacteriales</taxon>
        <taxon>Clostridiaceae</taxon>
        <taxon>Clostridium</taxon>
    </lineage>
</organism>
<dbReference type="InterPro" id="IPR027417">
    <property type="entry name" value="P-loop_NTPase"/>
</dbReference>
<dbReference type="Gene3D" id="1.10.486.10">
    <property type="entry name" value="PCRA, domain 4"/>
    <property type="match status" value="1"/>
</dbReference>
<accession>A0ABW8SW07</accession>
<reference evidence="6 7" key="1">
    <citation type="submission" date="2024-11" db="EMBL/GenBank/DDBJ databases">
        <authorList>
            <person name="Heng Y.C."/>
            <person name="Lim A.C.H."/>
            <person name="Lee J.K.Y."/>
            <person name="Kittelmann S."/>
        </authorList>
    </citation>
    <scope>NUCLEOTIDE SEQUENCE [LARGE SCALE GENOMIC DNA]</scope>
    <source>
        <strain evidence="6 7">WILCCON 0269</strain>
    </source>
</reference>
<protein>
    <submittedName>
        <fullName evidence="6">3'-5' exonuclease</fullName>
    </submittedName>
</protein>
<dbReference type="Pfam" id="PF13361">
    <property type="entry name" value="UvrD_C"/>
    <property type="match status" value="1"/>
</dbReference>
<dbReference type="PROSITE" id="PS51217">
    <property type="entry name" value="UVRD_HELICASE_CTER"/>
    <property type="match status" value="1"/>
</dbReference>
<keyword evidence="4" id="KW-0067">ATP-binding</keyword>
<keyword evidence="6" id="KW-0269">Exonuclease</keyword>
<dbReference type="RefSeq" id="WP_406795038.1">
    <property type="nucleotide sequence ID" value="NZ_JBJHZX010000198.1"/>
</dbReference>
<keyword evidence="6" id="KW-0540">Nuclease</keyword>
<keyword evidence="1" id="KW-0547">Nucleotide-binding</keyword>
<dbReference type="Gene3D" id="3.40.50.300">
    <property type="entry name" value="P-loop containing nucleotide triphosphate hydrolases"/>
    <property type="match status" value="1"/>
</dbReference>
<dbReference type="Proteomes" id="UP001623660">
    <property type="component" value="Unassembled WGS sequence"/>
</dbReference>